<dbReference type="InterPro" id="IPR008753">
    <property type="entry name" value="Peptidase_M13_N"/>
</dbReference>
<dbReference type="CDD" id="cd08662">
    <property type="entry name" value="M13"/>
    <property type="match status" value="1"/>
</dbReference>
<dbReference type="PROSITE" id="PS51885">
    <property type="entry name" value="NEPRILYSIN"/>
    <property type="match status" value="1"/>
</dbReference>
<keyword evidence="5" id="KW-0378">Hydrolase</keyword>
<evidence type="ECO:0000256" key="7">
    <source>
        <dbReference type="ARBA" id="ARBA00023049"/>
    </source>
</evidence>
<reference evidence="11" key="1">
    <citation type="journal article" date="2019" name="Int. J. Syst. Evol. Microbiol.">
        <title>The Global Catalogue of Microorganisms (GCM) 10K type strain sequencing project: providing services to taxonomists for standard genome sequencing and annotation.</title>
        <authorList>
            <consortium name="The Broad Institute Genomics Platform"/>
            <consortium name="The Broad Institute Genome Sequencing Center for Infectious Disease"/>
            <person name="Wu L."/>
            <person name="Ma J."/>
        </authorList>
    </citation>
    <scope>NUCLEOTIDE SEQUENCE [LARGE SCALE GENOMIC DNA]</scope>
    <source>
        <strain evidence="11">JCM 17458</strain>
    </source>
</reference>
<evidence type="ECO:0000256" key="2">
    <source>
        <dbReference type="ARBA" id="ARBA00007357"/>
    </source>
</evidence>
<keyword evidence="3" id="KW-0645">Protease</keyword>
<accession>A0ABP8EK44</accession>
<dbReference type="RefSeq" id="WP_236866006.1">
    <property type="nucleotide sequence ID" value="NZ_BAABAZ010000006.1"/>
</dbReference>
<dbReference type="Gene3D" id="1.10.1380.10">
    <property type="entry name" value="Neutral endopeptidase , domain2"/>
    <property type="match status" value="1"/>
</dbReference>
<protein>
    <submittedName>
        <fullName evidence="10">M13 family metallopeptidase</fullName>
    </submittedName>
</protein>
<evidence type="ECO:0000259" key="9">
    <source>
        <dbReference type="Pfam" id="PF05649"/>
    </source>
</evidence>
<evidence type="ECO:0000256" key="3">
    <source>
        <dbReference type="ARBA" id="ARBA00022670"/>
    </source>
</evidence>
<dbReference type="Pfam" id="PF05649">
    <property type="entry name" value="Peptidase_M13_N"/>
    <property type="match status" value="1"/>
</dbReference>
<dbReference type="SUPFAM" id="SSF55486">
    <property type="entry name" value="Metalloproteases ('zincins'), catalytic domain"/>
    <property type="match status" value="1"/>
</dbReference>
<keyword evidence="7" id="KW-0482">Metalloprotease</keyword>
<keyword evidence="6" id="KW-0862">Zinc</keyword>
<evidence type="ECO:0000259" key="8">
    <source>
        <dbReference type="Pfam" id="PF01431"/>
    </source>
</evidence>
<name>A0ABP8EK44_9MICO</name>
<dbReference type="Pfam" id="PF01431">
    <property type="entry name" value="Peptidase_M13"/>
    <property type="match status" value="1"/>
</dbReference>
<evidence type="ECO:0000313" key="11">
    <source>
        <dbReference type="Proteomes" id="UP001501586"/>
    </source>
</evidence>
<dbReference type="InterPro" id="IPR000718">
    <property type="entry name" value="Peptidase_M13"/>
</dbReference>
<dbReference type="Proteomes" id="UP001501586">
    <property type="component" value="Unassembled WGS sequence"/>
</dbReference>
<comment type="similarity">
    <text evidence="2">Belongs to the peptidase M13 family.</text>
</comment>
<comment type="cofactor">
    <cofactor evidence="1">
        <name>Zn(2+)</name>
        <dbReference type="ChEBI" id="CHEBI:29105"/>
    </cofactor>
</comment>
<gene>
    <name evidence="10" type="ORF">GCM10022261_18580</name>
</gene>
<organism evidence="10 11">
    <name type="scientific">Brevibacterium daeguense</name>
    <dbReference type="NCBI Taxonomy" id="909936"/>
    <lineage>
        <taxon>Bacteria</taxon>
        <taxon>Bacillati</taxon>
        <taxon>Actinomycetota</taxon>
        <taxon>Actinomycetes</taxon>
        <taxon>Micrococcales</taxon>
        <taxon>Brevibacteriaceae</taxon>
        <taxon>Brevibacterium</taxon>
    </lineage>
</organism>
<evidence type="ECO:0000313" key="10">
    <source>
        <dbReference type="EMBL" id="GAA4284327.1"/>
    </source>
</evidence>
<dbReference type="Gene3D" id="3.40.390.10">
    <property type="entry name" value="Collagenase (Catalytic Domain)"/>
    <property type="match status" value="1"/>
</dbReference>
<dbReference type="EMBL" id="BAABAZ010000006">
    <property type="protein sequence ID" value="GAA4284327.1"/>
    <property type="molecule type" value="Genomic_DNA"/>
</dbReference>
<evidence type="ECO:0000256" key="4">
    <source>
        <dbReference type="ARBA" id="ARBA00022723"/>
    </source>
</evidence>
<keyword evidence="4" id="KW-0479">Metal-binding</keyword>
<evidence type="ECO:0000256" key="1">
    <source>
        <dbReference type="ARBA" id="ARBA00001947"/>
    </source>
</evidence>
<comment type="caution">
    <text evidence="10">The sequence shown here is derived from an EMBL/GenBank/DDBJ whole genome shotgun (WGS) entry which is preliminary data.</text>
</comment>
<dbReference type="PRINTS" id="PR00786">
    <property type="entry name" value="NEPRILYSIN"/>
</dbReference>
<dbReference type="InterPro" id="IPR018497">
    <property type="entry name" value="Peptidase_M13_C"/>
</dbReference>
<dbReference type="InterPro" id="IPR024079">
    <property type="entry name" value="MetalloPept_cat_dom_sf"/>
</dbReference>
<feature type="domain" description="Peptidase M13 C-terminal" evidence="8">
    <location>
        <begin position="446"/>
        <end position="648"/>
    </location>
</feature>
<proteinExistence type="inferred from homology"/>
<dbReference type="InterPro" id="IPR042089">
    <property type="entry name" value="Peptidase_M13_dom_2"/>
</dbReference>
<keyword evidence="11" id="KW-1185">Reference proteome</keyword>
<sequence>MRENSLPYGDPAVDARTDLFRHVNGAWLDSFEIPEDRAGDGTMRTLYDAAEIKVRDLITGLADGEHEPGSEAQKIAALYTSFMDTDTVTARGLDPIRVELQNIVDASSHSELASLLGNFERTGGPGLVGAFVSPDAKESDVYALYVSQAGLHLPDETYYKEDKYAEIREAFKRHVAKVSELADLPEHSGRSHEELAELVMDFETRLAKHHWDRVANRDAEATYNKFARFELDELAEGFDFEAWFGGSETTDVSQLVVSQPSFMTGMALEWSATPLADLKAWLQFGVIESFAGLLPEEFVEESFDFYGRTLSGTPTQRERWKRGVGLVEGMLGEAVGKLYVQQEFPPESKSAIRDLVDKLIRAYEVSITNLAWMGEDTKRRALEKLAKFTPKVGYPDKWREYPAEMIADDLIGNVKRARAAEHQRHIERIGNQIDRTEWLMTPQTVNAYYHPVMNEIVFPAAILQPPFFDPHGSDAANYGAIGAVIGHEIGHGFDDQGSRYDGDGNLVDWWTPADRERFMERTENLIDQFDALVPAGIDDAHHVNGALTVGENIGDLGGLSIAWKALHILAEEQGREVTEAEGREFFYAWAGAWRSKFRKEERLRRLSVDPHSPEEFRCNQIVKNMDAFVKVFDVRPGDPMYLEPEERVSIWS</sequence>
<evidence type="ECO:0000256" key="6">
    <source>
        <dbReference type="ARBA" id="ARBA00022833"/>
    </source>
</evidence>
<evidence type="ECO:0000256" key="5">
    <source>
        <dbReference type="ARBA" id="ARBA00022801"/>
    </source>
</evidence>
<dbReference type="PANTHER" id="PTHR11733:SF167">
    <property type="entry name" value="FI17812P1-RELATED"/>
    <property type="match status" value="1"/>
</dbReference>
<dbReference type="PANTHER" id="PTHR11733">
    <property type="entry name" value="ZINC METALLOPROTEASE FAMILY M13 NEPRILYSIN-RELATED"/>
    <property type="match status" value="1"/>
</dbReference>
<feature type="domain" description="Peptidase M13 N-terminal" evidence="9">
    <location>
        <begin position="17"/>
        <end position="395"/>
    </location>
</feature>